<evidence type="ECO:0000313" key="10">
    <source>
        <dbReference type="Proteomes" id="UP000250241"/>
    </source>
</evidence>
<feature type="transmembrane region" description="Helical" evidence="7">
    <location>
        <begin position="358"/>
        <end position="377"/>
    </location>
</feature>
<comment type="subcellular location">
    <subcellularLocation>
        <location evidence="1">Cell membrane</location>
        <topology evidence="1">Multi-pass membrane protein</topology>
    </subcellularLocation>
</comment>
<feature type="domain" description="Membrane transport protein MMPL" evidence="8">
    <location>
        <begin position="185"/>
        <end position="450"/>
    </location>
</feature>
<protein>
    <recommendedName>
        <fullName evidence="8">Membrane transport protein MMPL domain-containing protein</fullName>
    </recommendedName>
</protein>
<evidence type="ECO:0000259" key="8">
    <source>
        <dbReference type="Pfam" id="PF03176"/>
    </source>
</evidence>
<evidence type="ECO:0000313" key="9">
    <source>
        <dbReference type="EMBL" id="BAV86849.1"/>
    </source>
</evidence>
<dbReference type="AlphaFoldDB" id="A0A2Z5R1U2"/>
<dbReference type="PANTHER" id="PTHR33406">
    <property type="entry name" value="MEMBRANE PROTEIN MJ1562-RELATED"/>
    <property type="match status" value="1"/>
</dbReference>
<feature type="transmembrane region" description="Helical" evidence="7">
    <location>
        <begin position="306"/>
        <end position="324"/>
    </location>
</feature>
<sequence length="454" mass="48337">MAKWLYSIGSFAARKAWAVIAIWVLVIAGVAGTYSAFHGQLKTTFTMPGTETQRLTDELASRFPDANRGTGQVIVTTGDGSRITDEQKQAFVNKLNSLKNENSAVDDVSDPFATEQQIADGKKQLEEGKQKLDAAPKQIEDGKKQLRDAQKKADDGKAQLEAAQKQLDAAREQARAAGALESMREQLGSQQAQIDAQRAQLAESQKQLDTKAAELANSEKKLPEQQAELARKSALLDLTSDYRTVSEDGSTAVAGVFFKMKSSEAPHADKEKLMEHFKNADLKGLTVNFDQNVAESPDVGMGVGEIVGVVVALMTLIVLLGTLIAAGLPILMAIVGVIVGILGTLSFSSLVDMSSTTYMLGMMLGLAVGIDYSLFILNRHRSNLMDGMPLRKSIAVANGTSGNAVVFAGATVIIALLALNVTGIPFLGYMGDAAALCVFVAVLISVTLTPPCSR</sequence>
<feature type="transmembrane region" description="Helical" evidence="7">
    <location>
        <begin position="426"/>
        <end position="448"/>
    </location>
</feature>
<keyword evidence="10" id="KW-1185">Reference proteome</keyword>
<dbReference type="KEGG" id="raj:RA11412_0550"/>
<keyword evidence="3 7" id="KW-0812">Transmembrane</keyword>
<accession>A0A2Z5R1U2</accession>
<evidence type="ECO:0000256" key="3">
    <source>
        <dbReference type="ARBA" id="ARBA00022692"/>
    </source>
</evidence>
<organism evidence="9 10">
    <name type="scientific">Rothia aeria</name>
    <dbReference type="NCBI Taxonomy" id="172042"/>
    <lineage>
        <taxon>Bacteria</taxon>
        <taxon>Bacillati</taxon>
        <taxon>Actinomycetota</taxon>
        <taxon>Actinomycetes</taxon>
        <taxon>Micrococcales</taxon>
        <taxon>Micrococcaceae</taxon>
        <taxon>Rothia</taxon>
    </lineage>
</organism>
<evidence type="ECO:0000256" key="5">
    <source>
        <dbReference type="ARBA" id="ARBA00023136"/>
    </source>
</evidence>
<proteinExistence type="predicted"/>
<dbReference type="GO" id="GO:0005886">
    <property type="term" value="C:plasma membrane"/>
    <property type="evidence" value="ECO:0007669"/>
    <property type="project" value="UniProtKB-SubCell"/>
</dbReference>
<feature type="transmembrane region" description="Helical" evidence="7">
    <location>
        <begin position="16"/>
        <end position="37"/>
    </location>
</feature>
<evidence type="ECO:0000256" key="2">
    <source>
        <dbReference type="ARBA" id="ARBA00022475"/>
    </source>
</evidence>
<reference evidence="9 10" key="1">
    <citation type="submission" date="2016-10" db="EMBL/GenBank/DDBJ databases">
        <title>Genome sequence of Rothia aeria strain JCM11412.</title>
        <authorList>
            <person name="Nambu T."/>
        </authorList>
    </citation>
    <scope>NUCLEOTIDE SEQUENCE [LARGE SCALE GENOMIC DNA]</scope>
    <source>
        <strain evidence="9 10">JCM 11412</strain>
    </source>
</reference>
<name>A0A2Z5R1U2_9MICC</name>
<feature type="compositionally biased region" description="Basic and acidic residues" evidence="6">
    <location>
        <begin position="146"/>
        <end position="158"/>
    </location>
</feature>
<dbReference type="PANTHER" id="PTHR33406:SF13">
    <property type="entry name" value="MEMBRANE PROTEIN YDFJ"/>
    <property type="match status" value="1"/>
</dbReference>
<feature type="region of interest" description="Disordered" evidence="6">
    <location>
        <begin position="146"/>
        <end position="205"/>
    </location>
</feature>
<dbReference type="Pfam" id="PF03176">
    <property type="entry name" value="MMPL"/>
    <property type="match status" value="1"/>
</dbReference>
<dbReference type="InterPro" id="IPR004869">
    <property type="entry name" value="MMPL_dom"/>
</dbReference>
<feature type="transmembrane region" description="Helical" evidence="7">
    <location>
        <begin position="330"/>
        <end position="351"/>
    </location>
</feature>
<gene>
    <name evidence="9" type="ORF">RA11412_0550</name>
</gene>
<dbReference type="EMBL" id="AP017895">
    <property type="protein sequence ID" value="BAV86849.1"/>
    <property type="molecule type" value="Genomic_DNA"/>
</dbReference>
<evidence type="ECO:0000256" key="7">
    <source>
        <dbReference type="SAM" id="Phobius"/>
    </source>
</evidence>
<dbReference type="Gene3D" id="1.20.1640.10">
    <property type="entry name" value="Multidrug efflux transporter AcrB transmembrane domain"/>
    <property type="match status" value="1"/>
</dbReference>
<keyword evidence="2" id="KW-1003">Cell membrane</keyword>
<dbReference type="Gene3D" id="1.10.287.1490">
    <property type="match status" value="1"/>
</dbReference>
<dbReference type="Proteomes" id="UP000250241">
    <property type="component" value="Chromosome"/>
</dbReference>
<keyword evidence="4 7" id="KW-1133">Transmembrane helix</keyword>
<evidence type="ECO:0000256" key="1">
    <source>
        <dbReference type="ARBA" id="ARBA00004651"/>
    </source>
</evidence>
<dbReference type="InterPro" id="IPR050545">
    <property type="entry name" value="Mycobact_MmpL"/>
</dbReference>
<dbReference type="SUPFAM" id="SSF82866">
    <property type="entry name" value="Multidrug efflux transporter AcrB transmembrane domain"/>
    <property type="match status" value="1"/>
</dbReference>
<evidence type="ECO:0000256" key="6">
    <source>
        <dbReference type="SAM" id="MobiDB-lite"/>
    </source>
</evidence>
<keyword evidence="5 7" id="KW-0472">Membrane</keyword>
<feature type="transmembrane region" description="Helical" evidence="7">
    <location>
        <begin position="397"/>
        <end position="419"/>
    </location>
</feature>
<evidence type="ECO:0000256" key="4">
    <source>
        <dbReference type="ARBA" id="ARBA00022989"/>
    </source>
</evidence>